<protein>
    <recommendedName>
        <fullName evidence="3">Nitrogen fixation protein</fullName>
    </recommendedName>
</protein>
<reference evidence="1" key="1">
    <citation type="submission" date="2020-01" db="EMBL/GenBank/DDBJ databases">
        <authorList>
            <person name="Chen W.-M."/>
        </authorList>
    </citation>
    <scope>NUCLEOTIDE SEQUENCE</scope>
    <source>
        <strain evidence="1">CYK-10</strain>
    </source>
</reference>
<accession>A0AAE4Y7K5</accession>
<organism evidence="1 2">
    <name type="scientific">Stagnihabitans tardus</name>
    <dbReference type="NCBI Taxonomy" id="2699202"/>
    <lineage>
        <taxon>Bacteria</taxon>
        <taxon>Pseudomonadati</taxon>
        <taxon>Pseudomonadota</taxon>
        <taxon>Alphaproteobacteria</taxon>
        <taxon>Rhodobacterales</taxon>
        <taxon>Paracoccaceae</taxon>
        <taxon>Stagnihabitans</taxon>
    </lineage>
</organism>
<dbReference type="Proteomes" id="UP001193501">
    <property type="component" value="Unassembled WGS sequence"/>
</dbReference>
<evidence type="ECO:0000313" key="2">
    <source>
        <dbReference type="Proteomes" id="UP001193501"/>
    </source>
</evidence>
<name>A0AAE4Y7K5_9RHOB</name>
<comment type="caution">
    <text evidence="1">The sequence shown here is derived from an EMBL/GenBank/DDBJ whole genome shotgun (WGS) entry which is preliminary data.</text>
</comment>
<dbReference type="AlphaFoldDB" id="A0AAE4Y7K5"/>
<gene>
    <name evidence="1" type="ORF">GV832_06705</name>
</gene>
<sequence>MARGEGDFAPVLACPSAPATPGAGLLGVATPDGHIAYLRTLMQVDADFLATARAAGVPEARMRFTHECQTSACRQWTGSACGVITRVLDAMGPGLSPPAKLSPCPIRGTCRWFAQEGPVACTACAEVLTDTREPA</sequence>
<evidence type="ECO:0008006" key="3">
    <source>
        <dbReference type="Google" id="ProtNLM"/>
    </source>
</evidence>
<dbReference type="EMBL" id="JAABNR010000005">
    <property type="protein sequence ID" value="NBZ87268.1"/>
    <property type="molecule type" value="Genomic_DNA"/>
</dbReference>
<keyword evidence="2" id="KW-1185">Reference proteome</keyword>
<evidence type="ECO:0000313" key="1">
    <source>
        <dbReference type="EMBL" id="NBZ87268.1"/>
    </source>
</evidence>
<proteinExistence type="predicted"/>
<dbReference type="RefSeq" id="WP_168774079.1">
    <property type="nucleotide sequence ID" value="NZ_JAABNR010000005.1"/>
</dbReference>